<sequence>MKPKPGEPGDRELRVKRITNGTVIDHITAGQALNVLRILGITDRPEEVVSVVMNVSDRKKDIVKIEGRELKPEEVDKIALISPDATINIIRDYEVVEKHEVILPSQIEGVVRCINQNCITNTDEPVKPRFVICRGERVELHCVYCGSVIADRIADFLI</sequence>
<reference evidence="1" key="1">
    <citation type="submission" date="2018-01" db="EMBL/GenBank/DDBJ databases">
        <authorList>
            <person name="Krukenberg V."/>
        </authorList>
    </citation>
    <scope>NUCLEOTIDE SEQUENCE</scope>
    <source>
        <strain evidence="1">E20ANME2</strain>
    </source>
</reference>
<evidence type="ECO:0000313" key="1">
    <source>
        <dbReference type="EMBL" id="PXF61028.1"/>
    </source>
</evidence>
<evidence type="ECO:0000313" key="2">
    <source>
        <dbReference type="Proteomes" id="UP000248329"/>
    </source>
</evidence>
<name>A0AC61L3Q1_9EURY</name>
<dbReference type="EMBL" id="PQXF01000009">
    <property type="protein sequence ID" value="PXF61028.1"/>
    <property type="molecule type" value="Genomic_DNA"/>
</dbReference>
<accession>A0AC61L3Q1</accession>
<dbReference type="Proteomes" id="UP000248329">
    <property type="component" value="Unassembled WGS sequence"/>
</dbReference>
<organism evidence="1 2">
    <name type="scientific">Candidatus Methanogaster sp</name>
    <dbReference type="NCBI Taxonomy" id="3386292"/>
    <lineage>
        <taxon>Archaea</taxon>
        <taxon>Methanobacteriati</taxon>
        <taxon>Methanobacteriota</taxon>
        <taxon>Stenosarchaea group</taxon>
        <taxon>Methanomicrobia</taxon>
        <taxon>Methanosarcinales</taxon>
        <taxon>ANME-2 cluster</taxon>
        <taxon>Candidatus Methanogasteraceae</taxon>
        <taxon>Candidatus Methanogaster</taxon>
    </lineage>
</organism>
<comment type="caution">
    <text evidence="1">The sequence shown here is derived from an EMBL/GenBank/DDBJ whole genome shotgun (WGS) entry which is preliminary data.</text>
</comment>
<protein>
    <submittedName>
        <fullName evidence="1">Aspartate carbamoyltransferase regulatory subunit</fullName>
    </submittedName>
</protein>
<gene>
    <name evidence="1" type="ORF">C4B59_06710</name>
</gene>
<proteinExistence type="predicted"/>